<keyword evidence="4" id="KW-1185">Reference proteome</keyword>
<feature type="region of interest" description="Disordered" evidence="1">
    <location>
        <begin position="335"/>
        <end position="359"/>
    </location>
</feature>
<dbReference type="AlphaFoldDB" id="A0A4Y3WJL3"/>
<accession>A0A4Y3WJL3</accession>
<protein>
    <recommendedName>
        <fullName evidence="5">Lipoprotein</fullName>
    </recommendedName>
</protein>
<proteinExistence type="predicted"/>
<comment type="caution">
    <text evidence="3">The sequence shown here is derived from an EMBL/GenBank/DDBJ whole genome shotgun (WGS) entry which is preliminary data.</text>
</comment>
<dbReference type="EMBL" id="BJNG01000014">
    <property type="protein sequence ID" value="GEC19142.1"/>
    <property type="molecule type" value="Genomic_DNA"/>
</dbReference>
<gene>
    <name evidence="3" type="ORF">PHY01_14250</name>
</gene>
<sequence length="359" mass="38194">MRAPRTRSWLLGTVTLSLVLSACSGGTTDQPGPGEESDEMPQSVVGPDFSTVFDADSLWYDRIDDDAAIDPRSDEYVAALVEEGENPVVSVNGWTMPVYEADAATPRYTIQPTEDYVAGGWTLRDVPIPDAAAPDPQEDGHMVVVDRDEGCVYEFWQARREGTGWTASWANATPTDGDGVYPDGLSSRASGLSAIAGLIWPQELAEGRIDHALVFAYPNTRSGGPVPPATASDGTTDDDTALPEGARLRLDPSIDVDSLGLSPTQNVIAEALQTYGMILADTSGGMSLYAASPQSFENFPYPTSWSGDIWKDLSAIPFESMQVLEVEPQVERYSGPPVTNRCSDGAFGGAAAGGQDDGE</sequence>
<dbReference type="PROSITE" id="PS51257">
    <property type="entry name" value="PROKAR_LIPOPROTEIN"/>
    <property type="match status" value="1"/>
</dbReference>
<evidence type="ECO:0000313" key="4">
    <source>
        <dbReference type="Proteomes" id="UP000320338"/>
    </source>
</evidence>
<evidence type="ECO:0000256" key="1">
    <source>
        <dbReference type="SAM" id="MobiDB-lite"/>
    </source>
</evidence>
<reference evidence="3 4" key="1">
    <citation type="submission" date="2019-06" db="EMBL/GenBank/DDBJ databases">
        <title>Whole genome shotgun sequence of Pseudonocardia hydrocarbonoxydans NBRC 14498.</title>
        <authorList>
            <person name="Hosoyama A."/>
            <person name="Uohara A."/>
            <person name="Ohji S."/>
            <person name="Ichikawa N."/>
        </authorList>
    </citation>
    <scope>NUCLEOTIDE SEQUENCE [LARGE SCALE GENOMIC DNA]</scope>
    <source>
        <strain evidence="3 4">NBRC 14498</strain>
    </source>
</reference>
<evidence type="ECO:0000256" key="2">
    <source>
        <dbReference type="SAM" id="SignalP"/>
    </source>
</evidence>
<name>A0A4Y3WJL3_9PSEU</name>
<evidence type="ECO:0000313" key="3">
    <source>
        <dbReference type="EMBL" id="GEC19142.1"/>
    </source>
</evidence>
<feature type="chain" id="PRO_5039650629" description="Lipoprotein" evidence="2">
    <location>
        <begin position="25"/>
        <end position="359"/>
    </location>
</feature>
<evidence type="ECO:0008006" key="5">
    <source>
        <dbReference type="Google" id="ProtNLM"/>
    </source>
</evidence>
<organism evidence="3 4">
    <name type="scientific">Pseudonocardia hydrocarbonoxydans</name>
    <dbReference type="NCBI Taxonomy" id="76726"/>
    <lineage>
        <taxon>Bacteria</taxon>
        <taxon>Bacillati</taxon>
        <taxon>Actinomycetota</taxon>
        <taxon>Actinomycetes</taxon>
        <taxon>Pseudonocardiales</taxon>
        <taxon>Pseudonocardiaceae</taxon>
        <taxon>Pseudonocardia</taxon>
    </lineage>
</organism>
<keyword evidence="2" id="KW-0732">Signal</keyword>
<dbReference type="Proteomes" id="UP000320338">
    <property type="component" value="Unassembled WGS sequence"/>
</dbReference>
<feature type="signal peptide" evidence="2">
    <location>
        <begin position="1"/>
        <end position="24"/>
    </location>
</feature>